<evidence type="ECO:0000313" key="9">
    <source>
        <dbReference type="Proteomes" id="UP001321486"/>
    </source>
</evidence>
<dbReference type="RefSeq" id="WP_286344502.1">
    <property type="nucleotide sequence ID" value="NZ_AP027732.1"/>
</dbReference>
<sequence>MAGTVARRVVVRGLVQGVGFRYWTVREASRLGIVGTVTNRADGSVEAVVEGPAEAVERLVGWFRDGGAPSARVDAVEVADAEPTGASSFDIV</sequence>
<comment type="catalytic activity">
    <reaction evidence="4 5">
        <text>an acyl phosphate + H2O = a carboxylate + phosphate + H(+)</text>
        <dbReference type="Rhea" id="RHEA:14965"/>
        <dbReference type="ChEBI" id="CHEBI:15377"/>
        <dbReference type="ChEBI" id="CHEBI:15378"/>
        <dbReference type="ChEBI" id="CHEBI:29067"/>
        <dbReference type="ChEBI" id="CHEBI:43474"/>
        <dbReference type="ChEBI" id="CHEBI:59918"/>
        <dbReference type="EC" id="3.6.1.7"/>
    </reaction>
</comment>
<evidence type="ECO:0000256" key="1">
    <source>
        <dbReference type="ARBA" id="ARBA00005614"/>
    </source>
</evidence>
<dbReference type="SUPFAM" id="SSF54975">
    <property type="entry name" value="Acylphosphatase/BLUF domain-like"/>
    <property type="match status" value="1"/>
</dbReference>
<dbReference type="PANTHER" id="PTHR47268:SF4">
    <property type="entry name" value="ACYLPHOSPHATASE"/>
    <property type="match status" value="1"/>
</dbReference>
<dbReference type="Gene3D" id="3.30.70.100">
    <property type="match status" value="1"/>
</dbReference>
<evidence type="ECO:0000256" key="5">
    <source>
        <dbReference type="PROSITE-ProRule" id="PRU00520"/>
    </source>
</evidence>
<dbReference type="PANTHER" id="PTHR47268">
    <property type="entry name" value="ACYLPHOSPHATASE"/>
    <property type="match status" value="1"/>
</dbReference>
<feature type="domain" description="Acylphosphatase-like" evidence="7">
    <location>
        <begin position="6"/>
        <end position="92"/>
    </location>
</feature>
<reference evidence="9" key="1">
    <citation type="journal article" date="2019" name="Int. J. Syst. Evol. Microbiol.">
        <title>The Global Catalogue of Microorganisms (GCM) 10K type strain sequencing project: providing services to taxonomists for standard genome sequencing and annotation.</title>
        <authorList>
            <consortium name="The Broad Institute Genomics Platform"/>
            <consortium name="The Broad Institute Genome Sequencing Center for Infectious Disease"/>
            <person name="Wu L."/>
            <person name="Ma J."/>
        </authorList>
    </citation>
    <scope>NUCLEOTIDE SEQUENCE [LARGE SCALE GENOMIC DNA]</scope>
    <source>
        <strain evidence="9">NBRC 108728</strain>
    </source>
</reference>
<evidence type="ECO:0000313" key="8">
    <source>
        <dbReference type="EMBL" id="BDZ51832.1"/>
    </source>
</evidence>
<organism evidence="8 9">
    <name type="scientific">Frondihabitans sucicola</name>
    <dbReference type="NCBI Taxonomy" id="1268041"/>
    <lineage>
        <taxon>Bacteria</taxon>
        <taxon>Bacillati</taxon>
        <taxon>Actinomycetota</taxon>
        <taxon>Actinomycetes</taxon>
        <taxon>Micrococcales</taxon>
        <taxon>Microbacteriaceae</taxon>
        <taxon>Frondihabitans</taxon>
    </lineage>
</organism>
<dbReference type="InterPro" id="IPR036046">
    <property type="entry name" value="Acylphosphatase-like_dom_sf"/>
</dbReference>
<evidence type="ECO:0000259" key="7">
    <source>
        <dbReference type="PROSITE" id="PS51160"/>
    </source>
</evidence>
<evidence type="ECO:0000256" key="4">
    <source>
        <dbReference type="ARBA" id="ARBA00047645"/>
    </source>
</evidence>
<evidence type="ECO:0000256" key="2">
    <source>
        <dbReference type="ARBA" id="ARBA00012150"/>
    </source>
</evidence>
<evidence type="ECO:0000256" key="6">
    <source>
        <dbReference type="RuleBase" id="RU004168"/>
    </source>
</evidence>
<dbReference type="InterPro" id="IPR017968">
    <property type="entry name" value="Acylphosphatase_CS"/>
</dbReference>
<dbReference type="Proteomes" id="UP001321486">
    <property type="component" value="Chromosome"/>
</dbReference>
<protein>
    <recommendedName>
        <fullName evidence="3 5">acylphosphatase</fullName>
        <ecNumber evidence="2 5">3.6.1.7</ecNumber>
    </recommendedName>
</protein>
<dbReference type="InterPro" id="IPR001792">
    <property type="entry name" value="Acylphosphatase-like_dom"/>
</dbReference>
<dbReference type="EMBL" id="AP027732">
    <property type="protein sequence ID" value="BDZ51832.1"/>
    <property type="molecule type" value="Genomic_DNA"/>
</dbReference>
<dbReference type="PROSITE" id="PS51160">
    <property type="entry name" value="ACYLPHOSPHATASE_3"/>
    <property type="match status" value="1"/>
</dbReference>
<evidence type="ECO:0000256" key="3">
    <source>
        <dbReference type="ARBA" id="ARBA00015991"/>
    </source>
</evidence>
<accession>A0ABM8GTP3</accession>
<keyword evidence="9" id="KW-1185">Reference proteome</keyword>
<dbReference type="PRINTS" id="PR00112">
    <property type="entry name" value="ACYLPHPHTASE"/>
</dbReference>
<comment type="similarity">
    <text evidence="1 6">Belongs to the acylphosphatase family.</text>
</comment>
<feature type="active site" evidence="5">
    <location>
        <position position="21"/>
    </location>
</feature>
<proteinExistence type="inferred from homology"/>
<dbReference type="PROSITE" id="PS00150">
    <property type="entry name" value="ACYLPHOSPHATASE_1"/>
    <property type="match status" value="1"/>
</dbReference>
<name>A0ABM8GTP3_9MICO</name>
<dbReference type="Pfam" id="PF00708">
    <property type="entry name" value="Acylphosphatase"/>
    <property type="match status" value="1"/>
</dbReference>
<feature type="active site" evidence="5">
    <location>
        <position position="39"/>
    </location>
</feature>
<keyword evidence="5" id="KW-0378">Hydrolase</keyword>
<dbReference type="InterPro" id="IPR020456">
    <property type="entry name" value="Acylphosphatase"/>
</dbReference>
<dbReference type="EC" id="3.6.1.7" evidence="2 5"/>
<gene>
    <name evidence="8" type="ORF">GCM10025867_40730</name>
</gene>